<dbReference type="Proteomes" id="UP000078550">
    <property type="component" value="Unassembled WGS sequence"/>
</dbReference>
<feature type="region of interest" description="Disordered" evidence="1">
    <location>
        <begin position="49"/>
        <end position="113"/>
    </location>
</feature>
<feature type="compositionally biased region" description="Basic and acidic residues" evidence="1">
    <location>
        <begin position="75"/>
        <end position="113"/>
    </location>
</feature>
<protein>
    <submittedName>
        <fullName evidence="2">Uncharacterized protein</fullName>
    </submittedName>
</protein>
<proteinExistence type="predicted"/>
<dbReference type="EMBL" id="FLRE01000154">
    <property type="protein sequence ID" value="SBT40552.1"/>
    <property type="molecule type" value="Genomic_DNA"/>
</dbReference>
<evidence type="ECO:0000313" key="3">
    <source>
        <dbReference type="Proteomes" id="UP000078550"/>
    </source>
</evidence>
<name>A0A1A8Z9L6_PLAOA</name>
<dbReference type="AlphaFoldDB" id="A0A1A8Z9L6"/>
<feature type="compositionally biased region" description="Polar residues" evidence="1">
    <location>
        <begin position="49"/>
        <end position="58"/>
    </location>
</feature>
<evidence type="ECO:0000256" key="1">
    <source>
        <dbReference type="SAM" id="MobiDB-lite"/>
    </source>
</evidence>
<organism evidence="2 3">
    <name type="scientific">Plasmodium ovale wallikeri</name>
    <dbReference type="NCBI Taxonomy" id="864142"/>
    <lineage>
        <taxon>Eukaryota</taxon>
        <taxon>Sar</taxon>
        <taxon>Alveolata</taxon>
        <taxon>Apicomplexa</taxon>
        <taxon>Aconoidasida</taxon>
        <taxon>Haemosporida</taxon>
        <taxon>Plasmodiidae</taxon>
        <taxon>Plasmodium</taxon>
        <taxon>Plasmodium (Plasmodium)</taxon>
    </lineage>
</organism>
<accession>A0A1A8Z9L6</accession>
<evidence type="ECO:0000313" key="2">
    <source>
        <dbReference type="EMBL" id="SBT40552.1"/>
    </source>
</evidence>
<gene>
    <name evidence="2" type="ORF">POVWA2_039920</name>
</gene>
<reference evidence="3" key="1">
    <citation type="submission" date="2016-05" db="EMBL/GenBank/DDBJ databases">
        <authorList>
            <person name="Naeem Raeece"/>
        </authorList>
    </citation>
    <scope>NUCLEOTIDE SEQUENCE [LARGE SCALE GENOMIC DNA]</scope>
</reference>
<sequence length="982" mass="115606">MPALACTTLIRKEYEENMERCEIDNLAEKNGEFGMYYGHRANEMGKSMGTLSKVSNNKDGQRGILSKSGSNKIGRSNDGRSSDELNDGRNDGRNDERNDENKEDSFGNAKNSERDLIALSEDNPSSLENIFHGNSSQISLYEGYKTNYIVESLFDKTSFIYFMVPFNKYSYTNYYTNWNKVSFRMYASLNSSKGKSYRKKRKKKGTRIIDRDDIYGDDIDINDNVRREIDRISDAIYFPVNTIKDSVDDKNYASYVVSKEEYFSERDENLHNPLISIMNNFLYFLLLSEFLSYNELFKLMPLCRCSYDIFNACFYINVHINPFKQSVKDIISFLKENKEYQFCVLINSNYGMDKKKNVKKKESNLYINKNELPISDSVNFEGEKIIERKNLLHNTKKYSTTNGILFTNNIISIRYFFSVYEFKRIFLSKMNREKIHFNIYDKKFKLEKKKKNSYFDYVLPYGNKVCSLEYKVKLKKHIQRRWNLKGNYVHENFFHHISDGYEDHAKTFEGESYTKPNGVLKLVENTQSRLYPCFTSFLSMDKSGYINVWKIDDVNSLIPTRVHRAQLTLDRESRVHATDSLNLGGDRFLLSDMYSLYLFILEGKHVSIGSRHATSLLVTHRLFSSRAYVRSYTRTCAQARKRELNLSKIINLGTNSGLIKNISRNDRNKCTVGMDKAICFRVDIEKGKIESSKKNMEDLQKINCFDNNTNIILSKKSILIDDSRISTYVSYVNYYMIDYENDKKYSNTENYFCDLSLTGISLTSQNSNSSIFLFDLRYNYPSTCLYYENVITNTYRLTGKEKLTYLHNLKTHYNSLYYLNRKKYSGFHDNILLYPHLASNLDEVKTQQDNYNYVKNKIHSDESFIYSIVREEKKKVLENLPTSYLNMWRWCDKRQFKTFFHYNQGENYQRKWTGLDSSCDREYFPYVPMQFDSVYKFVEAPNHLFLTYEHSNYIHSLLAPSYGMELKSSLKEVPFHVHPTNL</sequence>